<gene>
    <name evidence="1" type="ORF">BDD41_2990</name>
</gene>
<accession>A0A3D9XIK6</accession>
<reference evidence="1 2" key="1">
    <citation type="submission" date="2018-08" db="EMBL/GenBank/DDBJ databases">
        <title>Genomic Encyclopedia of Archaeal and Bacterial Type Strains, Phase II (KMG-II): from individual species to whole genera.</title>
        <authorList>
            <person name="Goeker M."/>
        </authorList>
    </citation>
    <scope>NUCLEOTIDE SEQUENCE [LARGE SCALE GENOMIC DNA]</scope>
    <source>
        <strain evidence="1 2">DSM 17099</strain>
    </source>
</reference>
<organism evidence="1 2">
    <name type="scientific">Paracoccus versutus</name>
    <name type="common">Thiobacillus versutus</name>
    <dbReference type="NCBI Taxonomy" id="34007"/>
    <lineage>
        <taxon>Bacteria</taxon>
        <taxon>Pseudomonadati</taxon>
        <taxon>Pseudomonadota</taxon>
        <taxon>Alphaproteobacteria</taxon>
        <taxon>Rhodobacterales</taxon>
        <taxon>Paracoccaceae</taxon>
        <taxon>Paracoccus</taxon>
    </lineage>
</organism>
<comment type="caution">
    <text evidence="1">The sequence shown here is derived from an EMBL/GenBank/DDBJ whole genome shotgun (WGS) entry which is preliminary data.</text>
</comment>
<name>A0A3D9XIK6_PARVE</name>
<dbReference type="EMBL" id="QTUJ01000002">
    <property type="protein sequence ID" value="REF70264.1"/>
    <property type="molecule type" value="Genomic_DNA"/>
</dbReference>
<sequence>MTGKYYLVLKTGTSEMRAYRNITASVRSEITPIIEITRGRKNQPKTRERTGEQYNFSAIQDFIDNEVSKSRDSFIDVTRDDDLSSDFTRNLSSPKSGYICWAEYIRERQRANPSICPILQISPVPGESWIDYERSLFMQFDELAKTSSAIGYRAVKKTDDEFDLDLQVLSRRALAYTESGGRFVVILDYDYVRPGTGELHSIEAAEVFRIVHDICPFAELVLVSTSFPKSVTDVGGESYGDFRIEEVYLHAATANRVHNFADISYGDYGSINPIRNDAVARGWRPRIDYPYGPDHVFYYREKRSSHGSGDDKVYSAYATHYKNVAAKVVADSKFRHDSLSFRADIWGVSQIIEASQQPLPKSSPSFWISVRMNIHIHQQIDRLRRASTDLNSLLL</sequence>
<dbReference type="Proteomes" id="UP000256941">
    <property type="component" value="Unassembled WGS sequence"/>
</dbReference>
<dbReference type="InterPro" id="IPR025683">
    <property type="entry name" value="Protein_beta"/>
</dbReference>
<evidence type="ECO:0000313" key="1">
    <source>
        <dbReference type="EMBL" id="REF70264.1"/>
    </source>
</evidence>
<dbReference type="Pfam" id="PF14350">
    <property type="entry name" value="Beta_protein"/>
    <property type="match status" value="1"/>
</dbReference>
<dbReference type="RefSeq" id="WP_116222235.1">
    <property type="nucleotide sequence ID" value="NZ_CP038197.1"/>
</dbReference>
<evidence type="ECO:0000313" key="2">
    <source>
        <dbReference type="Proteomes" id="UP000256941"/>
    </source>
</evidence>
<protein>
    <submittedName>
        <fullName evidence="1">T4 beta protein</fullName>
    </submittedName>
</protein>
<proteinExistence type="predicted"/>
<dbReference type="AlphaFoldDB" id="A0A3D9XIK6"/>